<reference evidence="2" key="1">
    <citation type="submission" date="2021-03" db="EMBL/GenBank/DDBJ databases">
        <title>Draft genome sequence of rust myrtle Austropuccinia psidii MF-1, a brazilian biotype.</title>
        <authorList>
            <person name="Quecine M.C."/>
            <person name="Pachon D.M.R."/>
            <person name="Bonatelli M.L."/>
            <person name="Correr F.H."/>
            <person name="Franceschini L.M."/>
            <person name="Leite T.F."/>
            <person name="Margarido G.R.A."/>
            <person name="Almeida C.A."/>
            <person name="Ferrarezi J.A."/>
            <person name="Labate C.A."/>
        </authorList>
    </citation>
    <scope>NUCLEOTIDE SEQUENCE</scope>
    <source>
        <strain evidence="2">MF-1</strain>
    </source>
</reference>
<evidence type="ECO:0000313" key="3">
    <source>
        <dbReference type="Proteomes" id="UP000765509"/>
    </source>
</evidence>
<keyword evidence="3" id="KW-1185">Reference proteome</keyword>
<accession>A0A9Q3CCJ5</accession>
<evidence type="ECO:0000256" key="1">
    <source>
        <dbReference type="SAM" id="MobiDB-lite"/>
    </source>
</evidence>
<evidence type="ECO:0000313" key="2">
    <source>
        <dbReference type="EMBL" id="MBW0480075.1"/>
    </source>
</evidence>
<comment type="caution">
    <text evidence="2">The sequence shown here is derived from an EMBL/GenBank/DDBJ whole genome shotgun (WGS) entry which is preliminary data.</text>
</comment>
<sequence length="272" mass="31347">MSKDKANGPKHKRKCPMKHHGKGKGKANWHRPYPQGYRIPKLEPSEVDSVLNMARTLNVFTSKEKEKMNRNFYTQMIQEMECVNTSINLELSKIDETLTKITSDINDLKRNGRASAKLHKSTIDRLDIIFNKCDRIVSKFQVQDYEIEGISLTSINEQVKFLTNHVLEMVKHTNKVSTHLARSENERQKLKDGILAHVEKIHKNNEPSPHMPRNSTPLTKENLSVKESLTPFLGENVISAKDIPRLQEWPNVSGEGEYNHIELTRTIDMLQE</sequence>
<protein>
    <submittedName>
        <fullName evidence="2">Uncharacterized protein</fullName>
    </submittedName>
</protein>
<proteinExistence type="predicted"/>
<feature type="region of interest" description="Disordered" evidence="1">
    <location>
        <begin position="1"/>
        <end position="32"/>
    </location>
</feature>
<gene>
    <name evidence="2" type="ORF">O181_019790</name>
</gene>
<dbReference type="EMBL" id="AVOT02005829">
    <property type="protein sequence ID" value="MBW0480075.1"/>
    <property type="molecule type" value="Genomic_DNA"/>
</dbReference>
<feature type="compositionally biased region" description="Basic residues" evidence="1">
    <location>
        <begin position="8"/>
        <end position="29"/>
    </location>
</feature>
<dbReference type="AlphaFoldDB" id="A0A9Q3CCJ5"/>
<organism evidence="2 3">
    <name type="scientific">Austropuccinia psidii MF-1</name>
    <dbReference type="NCBI Taxonomy" id="1389203"/>
    <lineage>
        <taxon>Eukaryota</taxon>
        <taxon>Fungi</taxon>
        <taxon>Dikarya</taxon>
        <taxon>Basidiomycota</taxon>
        <taxon>Pucciniomycotina</taxon>
        <taxon>Pucciniomycetes</taxon>
        <taxon>Pucciniales</taxon>
        <taxon>Sphaerophragmiaceae</taxon>
        <taxon>Austropuccinia</taxon>
    </lineage>
</organism>
<name>A0A9Q3CCJ5_9BASI</name>
<dbReference type="Proteomes" id="UP000765509">
    <property type="component" value="Unassembled WGS sequence"/>
</dbReference>